<dbReference type="AlphaFoldDB" id="A0A0S2W1U8"/>
<dbReference type="EMBL" id="QEKK01000003">
    <property type="protein sequence ID" value="PVY58877.1"/>
    <property type="molecule type" value="Genomic_DNA"/>
</dbReference>
<evidence type="ECO:0000256" key="2">
    <source>
        <dbReference type="ARBA" id="ARBA00005551"/>
    </source>
</evidence>
<keyword evidence="5 11" id="KW-0812">Transmembrane</keyword>
<dbReference type="OrthoDB" id="9793589at2"/>
<feature type="transmembrane region" description="Helical" evidence="11">
    <location>
        <begin position="295"/>
        <end position="318"/>
    </location>
</feature>
<sequence length="433" mass="46173">MESYHFLLDLALILVSTKLLGIVTKRFAMPQVVGALVAGLIFGPAFLGLLQETAFIDQVAELGVIILMFTAGLETDIHELKKSGGPAFVIALCGVLLPLAGGFLLSAAFNRGAEHLLENVFIGIILTATSVSITVETLREMGKLSTRSGNAILGAALIDDILGIVALTLITSLADESVNIVTVLLKIVAFFVVALVLGVFLHKLIEKVTGGAGRDRKRYAILAFAMCLFFSYGAEQFFGVADITGAYIAGLIISNTSRATYVAAKCETISYMFFSPVFFASIGAKVVLPEMSASIVLFSLLLIAVAVITKVIGCGLGAKLCRYSGKECVQIGVGMICRGEVALIVTTKGISLGMLQPEYVAPVILMVVASTICTPILLKLVYRGRKEYGDLVQSDLVDQYEAVQDLDLAAQSVLEDHEQLVKQGKALQEKHTN</sequence>
<dbReference type="STRING" id="1297617.IB211_00924c"/>
<keyword evidence="3" id="KW-0813">Transport</keyword>
<feature type="transmembrane region" description="Helical" evidence="11">
    <location>
        <begin position="31"/>
        <end position="49"/>
    </location>
</feature>
<dbReference type="GO" id="GO:1902600">
    <property type="term" value="P:proton transmembrane transport"/>
    <property type="evidence" value="ECO:0007669"/>
    <property type="project" value="InterPro"/>
</dbReference>
<evidence type="ECO:0000256" key="9">
    <source>
        <dbReference type="ARBA" id="ARBA00023136"/>
    </source>
</evidence>
<feature type="transmembrane region" description="Helical" evidence="11">
    <location>
        <begin position="85"/>
        <end position="108"/>
    </location>
</feature>
<dbReference type="Pfam" id="PF00999">
    <property type="entry name" value="Na_H_Exchanger"/>
    <property type="match status" value="1"/>
</dbReference>
<dbReference type="eggNOG" id="COG0475">
    <property type="taxonomic scope" value="Bacteria"/>
</dbReference>
<dbReference type="InterPro" id="IPR038770">
    <property type="entry name" value="Na+/solute_symporter_sf"/>
</dbReference>
<keyword evidence="10" id="KW-0739">Sodium transport</keyword>
<dbReference type="Gene3D" id="1.20.1530.20">
    <property type="match status" value="1"/>
</dbReference>
<dbReference type="PANTHER" id="PTHR43562">
    <property type="entry name" value="NAPA-TYPE SODIUM/HYDROGEN ANTIPORTER"/>
    <property type="match status" value="1"/>
</dbReference>
<dbReference type="Proteomes" id="UP000245778">
    <property type="component" value="Unassembled WGS sequence"/>
</dbReference>
<feature type="transmembrane region" description="Helical" evidence="11">
    <location>
        <begin position="180"/>
        <end position="201"/>
    </location>
</feature>
<evidence type="ECO:0000259" key="12">
    <source>
        <dbReference type="Pfam" id="PF00999"/>
    </source>
</evidence>
<name>A0A0S2W1U8_9FIRM</name>
<dbReference type="PATRIC" id="fig|1297617.4.peg.938"/>
<evidence type="ECO:0000313" key="13">
    <source>
        <dbReference type="EMBL" id="ALP93318.1"/>
    </source>
</evidence>
<accession>A0A0S2W1U8</accession>
<keyword evidence="9 11" id="KW-0472">Membrane</keyword>
<evidence type="ECO:0000256" key="3">
    <source>
        <dbReference type="ARBA" id="ARBA00022448"/>
    </source>
</evidence>
<dbReference type="RefSeq" id="WP_058117254.1">
    <property type="nucleotide sequence ID" value="NZ_CAMREZ010000001.1"/>
</dbReference>
<evidence type="ECO:0000256" key="6">
    <source>
        <dbReference type="ARBA" id="ARBA00022989"/>
    </source>
</evidence>
<reference evidence="15" key="2">
    <citation type="submission" date="2015-04" db="EMBL/GenBank/DDBJ databases">
        <title>A butyrogenic pathway from the amino acid lysine in a human gut commensal.</title>
        <authorList>
            <person name="de Vos W.M."/>
            <person name="Bui N.T.P."/>
            <person name="Plugge C.M."/>
            <person name="Ritari J."/>
        </authorList>
    </citation>
    <scope>NUCLEOTIDE SEQUENCE [LARGE SCALE GENOMIC DNA]</scope>
    <source>
        <strain evidence="15">AF211</strain>
    </source>
</reference>
<proteinExistence type="inferred from homology"/>
<evidence type="ECO:0000256" key="10">
    <source>
        <dbReference type="ARBA" id="ARBA00023201"/>
    </source>
</evidence>
<evidence type="ECO:0000256" key="4">
    <source>
        <dbReference type="ARBA" id="ARBA00022449"/>
    </source>
</evidence>
<organism evidence="13 15">
    <name type="scientific">Intestinimonas butyriciproducens</name>
    <dbReference type="NCBI Taxonomy" id="1297617"/>
    <lineage>
        <taxon>Bacteria</taxon>
        <taxon>Bacillati</taxon>
        <taxon>Bacillota</taxon>
        <taxon>Clostridia</taxon>
        <taxon>Eubacteriales</taxon>
        <taxon>Intestinimonas</taxon>
    </lineage>
</organism>
<evidence type="ECO:0000256" key="11">
    <source>
        <dbReference type="SAM" id="Phobius"/>
    </source>
</evidence>
<keyword evidence="6 11" id="KW-1133">Transmembrane helix</keyword>
<evidence type="ECO:0000256" key="1">
    <source>
        <dbReference type="ARBA" id="ARBA00004141"/>
    </source>
</evidence>
<keyword evidence="7" id="KW-0915">Sodium</keyword>
<dbReference type="InterPro" id="IPR006153">
    <property type="entry name" value="Cation/H_exchanger_TM"/>
</dbReference>
<dbReference type="GO" id="GO:0006814">
    <property type="term" value="P:sodium ion transport"/>
    <property type="evidence" value="ECO:0007669"/>
    <property type="project" value="UniProtKB-KW"/>
</dbReference>
<dbReference type="KEGG" id="ibu:IB211_00924c"/>
<reference evidence="14 16" key="3">
    <citation type="submission" date="2018-04" db="EMBL/GenBank/DDBJ databases">
        <title>Genomic Encyclopedia of Type Strains, Phase IV (KMG-IV): sequencing the most valuable type-strain genomes for metagenomic binning, comparative biology and taxonomic classification.</title>
        <authorList>
            <person name="Goeker M."/>
        </authorList>
    </citation>
    <scope>NUCLEOTIDE SEQUENCE [LARGE SCALE GENOMIC DNA]</scope>
    <source>
        <strain evidence="14 16">DSM 26588</strain>
    </source>
</reference>
<evidence type="ECO:0000313" key="14">
    <source>
        <dbReference type="EMBL" id="PVY58877.1"/>
    </source>
</evidence>
<reference evidence="13 15" key="1">
    <citation type="journal article" date="2015" name="Nat. Commun.">
        <title>Production of butyrate from lysine and the Amadori product fructoselysine by a human gut commensal.</title>
        <authorList>
            <person name="Bui T.P."/>
            <person name="Ritari J."/>
            <person name="Boeren S."/>
            <person name="de Waard P."/>
            <person name="Plugge C.M."/>
            <person name="de Vos W.M."/>
        </authorList>
    </citation>
    <scope>NUCLEOTIDE SEQUENCE [LARGE SCALE GENOMIC DNA]</scope>
    <source>
        <strain evidence="13 15">AF211</strain>
    </source>
</reference>
<dbReference type="PANTHER" id="PTHR43562:SF3">
    <property type="entry name" value="SODIUM ION_PROTON EXCHANGER (EUROFUNG)"/>
    <property type="match status" value="1"/>
</dbReference>
<dbReference type="GO" id="GO:0016020">
    <property type="term" value="C:membrane"/>
    <property type="evidence" value="ECO:0007669"/>
    <property type="project" value="UniProtKB-SubCell"/>
</dbReference>
<evidence type="ECO:0000256" key="8">
    <source>
        <dbReference type="ARBA" id="ARBA00023065"/>
    </source>
</evidence>
<evidence type="ECO:0000313" key="15">
    <source>
        <dbReference type="Proteomes" id="UP000064844"/>
    </source>
</evidence>
<feature type="transmembrane region" description="Helical" evidence="11">
    <location>
        <begin position="150"/>
        <end position="174"/>
    </location>
</feature>
<evidence type="ECO:0000256" key="5">
    <source>
        <dbReference type="ARBA" id="ARBA00022692"/>
    </source>
</evidence>
<comment type="similarity">
    <text evidence="2">Belongs to the monovalent cation:proton antiporter 2 (CPA2) transporter (TC 2.A.37) family.</text>
</comment>
<keyword evidence="8" id="KW-0406">Ion transport</keyword>
<dbReference type="EMBL" id="CP011307">
    <property type="protein sequence ID" value="ALP93318.1"/>
    <property type="molecule type" value="Genomic_DNA"/>
</dbReference>
<feature type="transmembrane region" description="Helical" evidence="11">
    <location>
        <begin position="221"/>
        <end position="249"/>
    </location>
</feature>
<gene>
    <name evidence="14" type="ORF">C7373_103165</name>
    <name evidence="13" type="ORF">IB211_00924c</name>
</gene>
<feature type="transmembrane region" description="Helical" evidence="11">
    <location>
        <begin position="120"/>
        <end position="138"/>
    </location>
</feature>
<evidence type="ECO:0000256" key="7">
    <source>
        <dbReference type="ARBA" id="ARBA00023053"/>
    </source>
</evidence>
<dbReference type="GO" id="GO:0015297">
    <property type="term" value="F:antiporter activity"/>
    <property type="evidence" value="ECO:0007669"/>
    <property type="project" value="UniProtKB-KW"/>
</dbReference>
<protein>
    <submittedName>
        <fullName evidence="13">Putative Na+/H+ antiporter</fullName>
    </submittedName>
    <submittedName>
        <fullName evidence="14">Sodium/proton-potassium antiporter GerN (CPA2 family)</fullName>
    </submittedName>
</protein>
<keyword evidence="15" id="KW-1185">Reference proteome</keyword>
<feature type="transmembrane region" description="Helical" evidence="11">
    <location>
        <begin position="359"/>
        <end position="378"/>
    </location>
</feature>
<keyword evidence="4" id="KW-0050">Antiport</keyword>
<comment type="subcellular location">
    <subcellularLocation>
        <location evidence="1">Membrane</location>
        <topology evidence="1">Multi-pass membrane protein</topology>
    </subcellularLocation>
</comment>
<feature type="domain" description="Cation/H+ exchanger transmembrane" evidence="12">
    <location>
        <begin position="16"/>
        <end position="379"/>
    </location>
</feature>
<dbReference type="GeneID" id="93229830"/>
<evidence type="ECO:0000313" key="16">
    <source>
        <dbReference type="Proteomes" id="UP000245778"/>
    </source>
</evidence>
<dbReference type="Proteomes" id="UP000064844">
    <property type="component" value="Chromosome"/>
</dbReference>
<feature type="transmembrane region" description="Helical" evidence="11">
    <location>
        <begin position="269"/>
        <end position="288"/>
    </location>
</feature>